<keyword evidence="14" id="KW-1185">Reference proteome</keyword>
<evidence type="ECO:0000256" key="9">
    <source>
        <dbReference type="ARBA" id="ARBA00022989"/>
    </source>
</evidence>
<gene>
    <name evidence="13" type="primary">DGAT1_2</name>
    <name evidence="13" type="ORF">CASFOL_013738</name>
</gene>
<keyword evidence="11 13" id="KW-0012">Acyltransferase</keyword>
<keyword evidence="6 13" id="KW-0808">Transferase</keyword>
<keyword evidence="9 12" id="KW-1133">Transmembrane helix</keyword>
<dbReference type="EMBL" id="JAVIJP010000016">
    <property type="protein sequence ID" value="KAL3642923.1"/>
    <property type="molecule type" value="Genomic_DNA"/>
</dbReference>
<evidence type="ECO:0000256" key="7">
    <source>
        <dbReference type="ARBA" id="ARBA00022692"/>
    </source>
</evidence>
<organism evidence="13 14">
    <name type="scientific">Castilleja foliolosa</name>
    <dbReference type="NCBI Taxonomy" id="1961234"/>
    <lineage>
        <taxon>Eukaryota</taxon>
        <taxon>Viridiplantae</taxon>
        <taxon>Streptophyta</taxon>
        <taxon>Embryophyta</taxon>
        <taxon>Tracheophyta</taxon>
        <taxon>Spermatophyta</taxon>
        <taxon>Magnoliopsida</taxon>
        <taxon>eudicotyledons</taxon>
        <taxon>Gunneridae</taxon>
        <taxon>Pentapetalae</taxon>
        <taxon>asterids</taxon>
        <taxon>lamiids</taxon>
        <taxon>Lamiales</taxon>
        <taxon>Orobanchaceae</taxon>
        <taxon>Pedicularideae</taxon>
        <taxon>Castillejinae</taxon>
        <taxon>Castilleja</taxon>
    </lineage>
</organism>
<evidence type="ECO:0000256" key="2">
    <source>
        <dbReference type="ARBA" id="ARBA00004771"/>
    </source>
</evidence>
<keyword evidence="8" id="KW-0256">Endoplasmic reticulum</keyword>
<evidence type="ECO:0000256" key="4">
    <source>
        <dbReference type="ARBA" id="ARBA00009010"/>
    </source>
</evidence>
<sequence>MSCLFRNNPLKSVIYAKLLFGYLTVFPSFTKERATSIYVQQKPVHKWMVRHIYFPCLRNGIPKAVAVLIAFLVSAIFHELCIAVPCHMFKLWAFFGLMFQVPLVIVTNYLQDKFKNSMVGNMVFWCTFCIVGQPMCLLLYYHDLMNRKASAR</sequence>
<dbReference type="GO" id="GO:0019432">
    <property type="term" value="P:triglyceride biosynthetic process"/>
    <property type="evidence" value="ECO:0007669"/>
    <property type="project" value="UniProtKB-ARBA"/>
</dbReference>
<name>A0ABD3DKW2_9LAMI</name>
<comment type="pathway">
    <text evidence="3">Lipid metabolism.</text>
</comment>
<feature type="transmembrane region" description="Helical" evidence="12">
    <location>
        <begin position="91"/>
        <end position="110"/>
    </location>
</feature>
<comment type="pathway">
    <text evidence="2">Glycerolipid metabolism; triacylglycerol biosynthesis.</text>
</comment>
<feature type="transmembrane region" description="Helical" evidence="12">
    <location>
        <begin position="64"/>
        <end position="84"/>
    </location>
</feature>
<dbReference type="InterPro" id="IPR014371">
    <property type="entry name" value="Oat_ACAT_DAG_ARE"/>
</dbReference>
<dbReference type="Pfam" id="PF03062">
    <property type="entry name" value="MBOAT"/>
    <property type="match status" value="1"/>
</dbReference>
<evidence type="ECO:0000256" key="1">
    <source>
        <dbReference type="ARBA" id="ARBA00004477"/>
    </source>
</evidence>
<dbReference type="PANTHER" id="PTHR10408:SF7">
    <property type="entry name" value="DIACYLGLYCEROL O-ACYLTRANSFERASE 1"/>
    <property type="match status" value="1"/>
</dbReference>
<comment type="similarity">
    <text evidence="4">Belongs to the membrane-bound acyltransferase family. Sterol o-acyltransferase subfamily.</text>
</comment>
<dbReference type="PANTHER" id="PTHR10408">
    <property type="entry name" value="STEROL O-ACYLTRANSFERASE"/>
    <property type="match status" value="1"/>
</dbReference>
<dbReference type="AlphaFoldDB" id="A0ABD3DKW2"/>
<dbReference type="GO" id="GO:0005789">
    <property type="term" value="C:endoplasmic reticulum membrane"/>
    <property type="evidence" value="ECO:0007669"/>
    <property type="project" value="UniProtKB-SubCell"/>
</dbReference>
<evidence type="ECO:0000256" key="5">
    <source>
        <dbReference type="ARBA" id="ARBA00013244"/>
    </source>
</evidence>
<dbReference type="EC" id="2.3.1.20" evidence="5"/>
<evidence type="ECO:0000256" key="3">
    <source>
        <dbReference type="ARBA" id="ARBA00005189"/>
    </source>
</evidence>
<feature type="transmembrane region" description="Helical" evidence="12">
    <location>
        <begin position="12"/>
        <end position="29"/>
    </location>
</feature>
<evidence type="ECO:0000256" key="12">
    <source>
        <dbReference type="SAM" id="Phobius"/>
    </source>
</evidence>
<dbReference type="GO" id="GO:0004144">
    <property type="term" value="F:diacylglycerol O-acyltransferase activity"/>
    <property type="evidence" value="ECO:0007669"/>
    <property type="project" value="UniProtKB-EC"/>
</dbReference>
<evidence type="ECO:0000313" key="13">
    <source>
        <dbReference type="EMBL" id="KAL3642923.1"/>
    </source>
</evidence>
<comment type="caution">
    <text evidence="13">The sequence shown here is derived from an EMBL/GenBank/DDBJ whole genome shotgun (WGS) entry which is preliminary data.</text>
</comment>
<keyword evidence="10 12" id="KW-0472">Membrane</keyword>
<reference evidence="14" key="1">
    <citation type="journal article" date="2024" name="IScience">
        <title>Strigolactones Initiate the Formation of Haustorium-like Structures in Castilleja.</title>
        <authorList>
            <person name="Buerger M."/>
            <person name="Peterson D."/>
            <person name="Chory J."/>
        </authorList>
    </citation>
    <scope>NUCLEOTIDE SEQUENCE [LARGE SCALE GENOMIC DNA]</scope>
</reference>
<accession>A0ABD3DKW2</accession>
<evidence type="ECO:0000256" key="6">
    <source>
        <dbReference type="ARBA" id="ARBA00022679"/>
    </source>
</evidence>
<proteinExistence type="inferred from homology"/>
<evidence type="ECO:0000256" key="10">
    <source>
        <dbReference type="ARBA" id="ARBA00023136"/>
    </source>
</evidence>
<dbReference type="Proteomes" id="UP001632038">
    <property type="component" value="Unassembled WGS sequence"/>
</dbReference>
<keyword evidence="7 12" id="KW-0812">Transmembrane</keyword>
<dbReference type="InterPro" id="IPR004299">
    <property type="entry name" value="MBOAT_fam"/>
</dbReference>
<evidence type="ECO:0000256" key="8">
    <source>
        <dbReference type="ARBA" id="ARBA00022824"/>
    </source>
</evidence>
<evidence type="ECO:0000256" key="11">
    <source>
        <dbReference type="ARBA" id="ARBA00023315"/>
    </source>
</evidence>
<evidence type="ECO:0000313" key="14">
    <source>
        <dbReference type="Proteomes" id="UP001632038"/>
    </source>
</evidence>
<protein>
    <recommendedName>
        <fullName evidence="5">diacylglycerol O-acyltransferase</fullName>
        <ecNumber evidence="5">2.3.1.20</ecNumber>
    </recommendedName>
</protein>
<feature type="transmembrane region" description="Helical" evidence="12">
    <location>
        <begin position="122"/>
        <end position="142"/>
    </location>
</feature>
<comment type="subcellular location">
    <subcellularLocation>
        <location evidence="1">Endoplasmic reticulum membrane</location>
        <topology evidence="1">Multi-pass membrane protein</topology>
    </subcellularLocation>
</comment>